<dbReference type="KEGG" id="cmh:VO01_04510"/>
<reference evidence="5 6" key="1">
    <citation type="journal article" date="2015" name="Genome Announc.">
        <title>Complete Genome Sequence of Clavibacter michiganensis subsp. insidiosus R1-1 Using PacBio Single-Molecule Real-Time Technology.</title>
        <authorList>
            <person name="Lu Y."/>
            <person name="Samac D.A."/>
            <person name="Glazebrook J."/>
            <person name="Ishimaru C.A."/>
        </authorList>
    </citation>
    <scope>NUCLEOTIDE SEQUENCE [LARGE SCALE GENOMIC DNA]</scope>
    <source>
        <strain evidence="5 6">R1-1</strain>
    </source>
</reference>
<keyword evidence="2" id="KW-0012">Acyltransferase</keyword>
<gene>
    <name evidence="5" type="ORF">VO01_04510</name>
</gene>
<dbReference type="CDD" id="cd04301">
    <property type="entry name" value="NAT_SF"/>
    <property type="match status" value="1"/>
</dbReference>
<dbReference type="EMBL" id="CP011043">
    <property type="protein sequence ID" value="AJW78493.1"/>
    <property type="molecule type" value="Genomic_DNA"/>
</dbReference>
<evidence type="ECO:0000313" key="6">
    <source>
        <dbReference type="Proteomes" id="UP000032604"/>
    </source>
</evidence>
<feature type="compositionally biased region" description="Pro residues" evidence="3">
    <location>
        <begin position="216"/>
        <end position="229"/>
    </location>
</feature>
<dbReference type="RefSeq" id="WP_045527164.1">
    <property type="nucleotide sequence ID" value="NZ_CP011043.1"/>
</dbReference>
<evidence type="ECO:0000259" key="4">
    <source>
        <dbReference type="PROSITE" id="PS51186"/>
    </source>
</evidence>
<protein>
    <submittedName>
        <fullName evidence="5">Phosphinothricin acetyltransferase</fullName>
    </submittedName>
</protein>
<dbReference type="PANTHER" id="PTHR43072:SF23">
    <property type="entry name" value="UPF0039 PROTEIN C11D3.02C"/>
    <property type="match status" value="1"/>
</dbReference>
<proteinExistence type="predicted"/>
<dbReference type="AlphaFoldDB" id="A0A0D5CFQ9"/>
<sequence length="229" mass="25111">MLEEEYQRRRRLPAHLRKPAPPLPVFSYEIRSATASDLPDVREVYNHYVMNSTVTFDETRMTLARWRGRFSQLERMGMPFLVAVSPSGQVLGYALVEPVGNRRSSRTTVEDSIYLGAASTGKGLGRALLVALIGACREAGIREVIAVIADQGADASIRLHASLGFTQSGRMGRVGWKFGRWLGTVTMQLTLKPTERPGLWARTMRRATPGAAAPRPTTPAPAPAAPPSR</sequence>
<dbReference type="GO" id="GO:0016747">
    <property type="term" value="F:acyltransferase activity, transferring groups other than amino-acyl groups"/>
    <property type="evidence" value="ECO:0007669"/>
    <property type="project" value="InterPro"/>
</dbReference>
<organism evidence="5 6">
    <name type="scientific">Clavibacter michiganensis subsp. insidiosus</name>
    <dbReference type="NCBI Taxonomy" id="33014"/>
    <lineage>
        <taxon>Bacteria</taxon>
        <taxon>Bacillati</taxon>
        <taxon>Actinomycetota</taxon>
        <taxon>Actinomycetes</taxon>
        <taxon>Micrococcales</taxon>
        <taxon>Microbacteriaceae</taxon>
        <taxon>Clavibacter</taxon>
    </lineage>
</organism>
<dbReference type="PATRIC" id="fig|33014.5.peg.944"/>
<dbReference type="OrthoDB" id="3173333at2"/>
<evidence type="ECO:0000313" key="5">
    <source>
        <dbReference type="EMBL" id="AJW78493.1"/>
    </source>
</evidence>
<accession>A0A0D5CFQ9</accession>
<dbReference type="Gene3D" id="3.40.630.30">
    <property type="match status" value="1"/>
</dbReference>
<dbReference type="HOGENOM" id="CLU_013985_4_2_11"/>
<dbReference type="Pfam" id="PF13420">
    <property type="entry name" value="Acetyltransf_4"/>
    <property type="match status" value="1"/>
</dbReference>
<feature type="region of interest" description="Disordered" evidence="3">
    <location>
        <begin position="206"/>
        <end position="229"/>
    </location>
</feature>
<evidence type="ECO:0000256" key="1">
    <source>
        <dbReference type="ARBA" id="ARBA00022679"/>
    </source>
</evidence>
<dbReference type="InterPro" id="IPR000182">
    <property type="entry name" value="GNAT_dom"/>
</dbReference>
<evidence type="ECO:0000256" key="2">
    <source>
        <dbReference type="ARBA" id="ARBA00023315"/>
    </source>
</evidence>
<feature type="domain" description="N-acetyltransferase" evidence="4">
    <location>
        <begin position="28"/>
        <end position="192"/>
    </location>
</feature>
<feature type="compositionally biased region" description="Low complexity" evidence="3">
    <location>
        <begin position="206"/>
        <end position="215"/>
    </location>
</feature>
<dbReference type="PANTHER" id="PTHR43072">
    <property type="entry name" value="N-ACETYLTRANSFERASE"/>
    <property type="match status" value="1"/>
</dbReference>
<dbReference type="InterPro" id="IPR016181">
    <property type="entry name" value="Acyl_CoA_acyltransferase"/>
</dbReference>
<name>A0A0D5CFQ9_9MICO</name>
<evidence type="ECO:0000256" key="3">
    <source>
        <dbReference type="SAM" id="MobiDB-lite"/>
    </source>
</evidence>
<keyword evidence="1 5" id="KW-0808">Transferase</keyword>
<dbReference type="SUPFAM" id="SSF55729">
    <property type="entry name" value="Acyl-CoA N-acyltransferases (Nat)"/>
    <property type="match status" value="1"/>
</dbReference>
<dbReference type="Proteomes" id="UP000032604">
    <property type="component" value="Chromosome"/>
</dbReference>
<dbReference type="PROSITE" id="PS51186">
    <property type="entry name" value="GNAT"/>
    <property type="match status" value="1"/>
</dbReference>